<keyword evidence="2" id="KW-1185">Reference proteome</keyword>
<evidence type="ECO:0000313" key="1">
    <source>
        <dbReference type="EMBL" id="WDF67115.1"/>
    </source>
</evidence>
<dbReference type="PIRSF" id="PIRSF008546">
    <property type="entry name" value="UCP008546"/>
    <property type="match status" value="1"/>
</dbReference>
<dbReference type="InterPro" id="IPR014937">
    <property type="entry name" value="DUF1810"/>
</dbReference>
<evidence type="ECO:0000313" key="2">
    <source>
        <dbReference type="Proteomes" id="UP001221558"/>
    </source>
</evidence>
<accession>A0ABY7WCC9</accession>
<dbReference type="Pfam" id="PF08837">
    <property type="entry name" value="DUF1810"/>
    <property type="match status" value="1"/>
</dbReference>
<dbReference type="SUPFAM" id="SSF140736">
    <property type="entry name" value="Rv1873-like"/>
    <property type="match status" value="1"/>
</dbReference>
<dbReference type="RefSeq" id="WP_037503365.1">
    <property type="nucleotide sequence ID" value="NZ_CP117880.1"/>
</dbReference>
<dbReference type="Proteomes" id="UP001221558">
    <property type="component" value="Chromosome"/>
</dbReference>
<gene>
    <name evidence="1" type="ORF">PQ465_12440</name>
</gene>
<protein>
    <submittedName>
        <fullName evidence="1">DUF1810 domain-containing protein</fullName>
    </submittedName>
</protein>
<dbReference type="EMBL" id="CP117880">
    <property type="protein sequence ID" value="WDF67115.1"/>
    <property type="molecule type" value="Genomic_DNA"/>
</dbReference>
<proteinExistence type="predicted"/>
<sequence>MKMDVDLDRFLKAQNLVYLQALQEIQNGQKRSHWMWYIFPQIIGLGSSDTARHYAIKDRMEAKFFLKHPVLGTNLRMITRAFLDLQKCSAEDVLDPVDSLKLRSCMTLFEAVSDNETLFTAVIEKYFEGKRDSKTIAILQAFDSK</sequence>
<reference evidence="1 2" key="1">
    <citation type="submission" date="2023-02" db="EMBL/GenBank/DDBJ databases">
        <title>Genome sequence of Sphingobacterium sp. KACC 22765.</title>
        <authorList>
            <person name="Kim S."/>
            <person name="Heo J."/>
            <person name="Kwon S.-W."/>
        </authorList>
    </citation>
    <scope>NUCLEOTIDE SEQUENCE [LARGE SCALE GENOMIC DNA]</scope>
    <source>
        <strain evidence="1 2">KACC 22765</strain>
    </source>
</reference>
<dbReference type="Gene3D" id="1.25.40.380">
    <property type="entry name" value="Protein of unknown function DUF1810"/>
    <property type="match status" value="1"/>
</dbReference>
<name>A0ABY7WCC9_9SPHI</name>
<dbReference type="InterPro" id="IPR036287">
    <property type="entry name" value="Rv1873-like_sf"/>
</dbReference>
<organism evidence="1 2">
    <name type="scientific">Sphingobacterium oryzagri</name>
    <dbReference type="NCBI Taxonomy" id="3025669"/>
    <lineage>
        <taxon>Bacteria</taxon>
        <taxon>Pseudomonadati</taxon>
        <taxon>Bacteroidota</taxon>
        <taxon>Sphingobacteriia</taxon>
        <taxon>Sphingobacteriales</taxon>
        <taxon>Sphingobacteriaceae</taxon>
        <taxon>Sphingobacterium</taxon>
    </lineage>
</organism>